<sequence>MLTEDKFNSNSTRTPPCTTLPYPASFPLATPPCLSLPASLYTASHSQTTPPCPPLPHTVTKCRT</sequence>
<organism evidence="1 2">
    <name type="scientific">Portunus trituberculatus</name>
    <name type="common">Swimming crab</name>
    <name type="synonym">Neptunus trituberculatus</name>
    <dbReference type="NCBI Taxonomy" id="210409"/>
    <lineage>
        <taxon>Eukaryota</taxon>
        <taxon>Metazoa</taxon>
        <taxon>Ecdysozoa</taxon>
        <taxon>Arthropoda</taxon>
        <taxon>Crustacea</taxon>
        <taxon>Multicrustacea</taxon>
        <taxon>Malacostraca</taxon>
        <taxon>Eumalacostraca</taxon>
        <taxon>Eucarida</taxon>
        <taxon>Decapoda</taxon>
        <taxon>Pleocyemata</taxon>
        <taxon>Brachyura</taxon>
        <taxon>Eubrachyura</taxon>
        <taxon>Portunoidea</taxon>
        <taxon>Portunidae</taxon>
        <taxon>Portuninae</taxon>
        <taxon>Portunus</taxon>
    </lineage>
</organism>
<evidence type="ECO:0000313" key="1">
    <source>
        <dbReference type="EMBL" id="MPC16570.1"/>
    </source>
</evidence>
<comment type="caution">
    <text evidence="1">The sequence shown here is derived from an EMBL/GenBank/DDBJ whole genome shotgun (WGS) entry which is preliminary data.</text>
</comment>
<dbReference type="AlphaFoldDB" id="A0A5B7D4H9"/>
<proteinExistence type="predicted"/>
<gene>
    <name evidence="1" type="ORF">E2C01_009399</name>
</gene>
<evidence type="ECO:0000313" key="2">
    <source>
        <dbReference type="Proteomes" id="UP000324222"/>
    </source>
</evidence>
<dbReference type="EMBL" id="VSRR010000517">
    <property type="protein sequence ID" value="MPC16570.1"/>
    <property type="molecule type" value="Genomic_DNA"/>
</dbReference>
<dbReference type="Proteomes" id="UP000324222">
    <property type="component" value="Unassembled WGS sequence"/>
</dbReference>
<protein>
    <submittedName>
        <fullName evidence="1">Uncharacterized protein</fullName>
    </submittedName>
</protein>
<keyword evidence="2" id="KW-1185">Reference proteome</keyword>
<name>A0A5B7D4H9_PORTR</name>
<accession>A0A5B7D4H9</accession>
<reference evidence="1 2" key="1">
    <citation type="submission" date="2019-05" db="EMBL/GenBank/DDBJ databases">
        <title>Another draft genome of Portunus trituberculatus and its Hox gene families provides insights of decapod evolution.</title>
        <authorList>
            <person name="Jeong J.-H."/>
            <person name="Song I."/>
            <person name="Kim S."/>
            <person name="Choi T."/>
            <person name="Kim D."/>
            <person name="Ryu S."/>
            <person name="Kim W."/>
        </authorList>
    </citation>
    <scope>NUCLEOTIDE SEQUENCE [LARGE SCALE GENOMIC DNA]</scope>
    <source>
        <tissue evidence="1">Muscle</tissue>
    </source>
</reference>